<dbReference type="EMBL" id="BANI01000010">
    <property type="protein sequence ID" value="GAN95130.1"/>
    <property type="molecule type" value="Genomic_DNA"/>
</dbReference>
<gene>
    <name evidence="2" type="ORF">Geu3261_0010_066</name>
</gene>
<dbReference type="PANTHER" id="PTHR30007">
    <property type="entry name" value="PHP DOMAIN PROTEIN"/>
    <property type="match status" value="1"/>
</dbReference>
<dbReference type="GO" id="GO:0004803">
    <property type="term" value="F:transposase activity"/>
    <property type="evidence" value="ECO:0007669"/>
    <property type="project" value="InterPro"/>
</dbReference>
<evidence type="ECO:0000313" key="3">
    <source>
        <dbReference type="Proteomes" id="UP000032675"/>
    </source>
</evidence>
<proteinExistence type="predicted"/>
<feature type="domain" description="Transposase IS4-like" evidence="1">
    <location>
        <begin position="12"/>
        <end position="79"/>
    </location>
</feature>
<dbReference type="Proteomes" id="UP000032675">
    <property type="component" value="Unassembled WGS sequence"/>
</dbReference>
<dbReference type="AlphaFoldDB" id="A0A0D6PWH4"/>
<reference evidence="2 3" key="1">
    <citation type="submission" date="2012-11" db="EMBL/GenBank/DDBJ databases">
        <title>Whole genome sequence of Gluconacetobacter europaeus NBRC3261.</title>
        <authorList>
            <person name="Azuma Y."/>
            <person name="Higashiura N."/>
            <person name="Hirakawa H."/>
            <person name="Matsushita K."/>
        </authorList>
    </citation>
    <scope>NUCLEOTIDE SEQUENCE [LARGE SCALE GENOMIC DNA]</scope>
    <source>
        <strain evidence="2 3">NBRC 3261</strain>
    </source>
</reference>
<organism evidence="2 3">
    <name type="scientific">Komagataeibacter europaeus NBRC 3261</name>
    <dbReference type="NCBI Taxonomy" id="1234669"/>
    <lineage>
        <taxon>Bacteria</taxon>
        <taxon>Pseudomonadati</taxon>
        <taxon>Pseudomonadota</taxon>
        <taxon>Alphaproteobacteria</taxon>
        <taxon>Acetobacterales</taxon>
        <taxon>Acetobacteraceae</taxon>
        <taxon>Komagataeibacter</taxon>
    </lineage>
</organism>
<dbReference type="GO" id="GO:0003677">
    <property type="term" value="F:DNA binding"/>
    <property type="evidence" value="ECO:0007669"/>
    <property type="project" value="InterPro"/>
</dbReference>
<accession>A0A0D6PWH4</accession>
<dbReference type="Pfam" id="PF01609">
    <property type="entry name" value="DDE_Tnp_1"/>
    <property type="match status" value="1"/>
</dbReference>
<name>A0A0D6PWH4_KOMEU</name>
<dbReference type="PANTHER" id="PTHR30007:SF0">
    <property type="entry name" value="TRANSPOSASE"/>
    <property type="match status" value="1"/>
</dbReference>
<evidence type="ECO:0000313" key="2">
    <source>
        <dbReference type="EMBL" id="GAN95130.1"/>
    </source>
</evidence>
<evidence type="ECO:0000259" key="1">
    <source>
        <dbReference type="Pfam" id="PF01609"/>
    </source>
</evidence>
<dbReference type="InterPro" id="IPR002559">
    <property type="entry name" value="Transposase_11"/>
</dbReference>
<dbReference type="GO" id="GO:0006313">
    <property type="term" value="P:DNA transposition"/>
    <property type="evidence" value="ECO:0007669"/>
    <property type="project" value="InterPro"/>
</dbReference>
<comment type="caution">
    <text evidence="2">The sequence shown here is derived from an EMBL/GenBank/DDBJ whole genome shotgun (WGS) entry which is preliminary data.</text>
</comment>
<sequence>MLDREQAGREACPTAAVIDSQSIKAPHAKTSGYDAGKKVVGRKRHIAVDTDERLLMVILIPADISDSVGAQMILDAIRKR</sequence>
<protein>
    <submittedName>
        <fullName evidence="2">Transposase IS5</fullName>
    </submittedName>
</protein>